<reference evidence="2 3" key="1">
    <citation type="submission" date="2014-02" db="EMBL/GenBank/DDBJ databases">
        <title>The small core and large imbalanced accessory genome model reveals a collaborative survival strategy of Sorangium cellulosum strains in nature.</title>
        <authorList>
            <person name="Han K."/>
            <person name="Peng R."/>
            <person name="Blom J."/>
            <person name="Li Y.-Z."/>
        </authorList>
    </citation>
    <scope>NUCLEOTIDE SEQUENCE [LARGE SCALE GENOMIC DNA]</scope>
    <source>
        <strain evidence="2 3">So0008-312</strain>
    </source>
</reference>
<gene>
    <name evidence="2" type="ORF">BE15_38970</name>
</gene>
<dbReference type="InterPro" id="IPR052918">
    <property type="entry name" value="Motility_Chemotaxis_Reg"/>
</dbReference>
<comment type="caution">
    <text evidence="2">The sequence shown here is derived from an EMBL/GenBank/DDBJ whole genome shotgun (WGS) entry which is preliminary data.</text>
</comment>
<evidence type="ECO:0000313" key="2">
    <source>
        <dbReference type="EMBL" id="KYF69722.1"/>
    </source>
</evidence>
<evidence type="ECO:0000313" key="3">
    <source>
        <dbReference type="Proteomes" id="UP000075260"/>
    </source>
</evidence>
<evidence type="ECO:0000256" key="1">
    <source>
        <dbReference type="SAM" id="MobiDB-lite"/>
    </source>
</evidence>
<dbReference type="AlphaFoldDB" id="A0A150QPF3"/>
<organism evidence="2 3">
    <name type="scientific">Sorangium cellulosum</name>
    <name type="common">Polyangium cellulosum</name>
    <dbReference type="NCBI Taxonomy" id="56"/>
    <lineage>
        <taxon>Bacteria</taxon>
        <taxon>Pseudomonadati</taxon>
        <taxon>Myxococcota</taxon>
        <taxon>Polyangia</taxon>
        <taxon>Polyangiales</taxon>
        <taxon>Polyangiaceae</taxon>
        <taxon>Sorangium</taxon>
    </lineage>
</organism>
<dbReference type="Gene3D" id="2.80.10.50">
    <property type="match status" value="1"/>
</dbReference>
<dbReference type="SUPFAM" id="SSF50998">
    <property type="entry name" value="Quinoprotein alcohol dehydrogenase-like"/>
    <property type="match status" value="1"/>
</dbReference>
<proteinExistence type="predicted"/>
<dbReference type="InterPro" id="IPR011042">
    <property type="entry name" value="6-blade_b-propeller_TolB-like"/>
</dbReference>
<dbReference type="Proteomes" id="UP000075260">
    <property type="component" value="Unassembled WGS sequence"/>
</dbReference>
<feature type="region of interest" description="Disordered" evidence="1">
    <location>
        <begin position="1"/>
        <end position="23"/>
    </location>
</feature>
<dbReference type="Pfam" id="PF06739">
    <property type="entry name" value="SBBP"/>
    <property type="match status" value="1"/>
</dbReference>
<dbReference type="Gene3D" id="2.120.10.30">
    <property type="entry name" value="TolB, C-terminal domain"/>
    <property type="match status" value="1"/>
</dbReference>
<name>A0A150QPF3_SORCE</name>
<dbReference type="InterPro" id="IPR011047">
    <property type="entry name" value="Quinoprotein_ADH-like_sf"/>
</dbReference>
<dbReference type="InterPro" id="IPR010620">
    <property type="entry name" value="SBBP_repeat"/>
</dbReference>
<dbReference type="PANTHER" id="PTHR35580:SF1">
    <property type="entry name" value="PHYTASE-LIKE DOMAIN-CONTAINING PROTEIN"/>
    <property type="match status" value="1"/>
</dbReference>
<dbReference type="PANTHER" id="PTHR35580">
    <property type="entry name" value="CELL SURFACE GLYCOPROTEIN (S-LAYER PROTEIN)-LIKE PROTEIN"/>
    <property type="match status" value="1"/>
</dbReference>
<protein>
    <recommendedName>
        <fullName evidence="4">Cell surface protein</fullName>
    </recommendedName>
</protein>
<dbReference type="OrthoDB" id="53254at2"/>
<dbReference type="EMBL" id="JEMA01000451">
    <property type="protein sequence ID" value="KYF69722.1"/>
    <property type="molecule type" value="Genomic_DNA"/>
</dbReference>
<sequence>MVPGAEDCATAEDETCDGGSGTCDGAPTWSVQIGGGGEQRGLDVTFDGGGNILVAGSFSGRTDFANSLGSTDGFVVKLTPESGQTDWPTVFGGSGTDLCSAVARDRDDNVIVAGNFEGTVNFDGTTFTSQGSDVFVAKLDPGGTLLWIKRISGPNSDNAYGVAVDSENNIFVAGMFSNSANVLDETTMRGGGGEDIFVVKIDAEGHHVWNSHFGDTSPQAALDVAVAPDDNVVVAGRVAGTVRFGQDVYVATSHDAFVAKLDGATGAPLWSRGFGDTMDQEFTSVAVGKNGNIAVAGNTKGEIRVGGLPLPYGGETDAVVAAFRADGTHLWSHTYGDGEEQRALGVAVDGAGNVLVVGEFEGRIDFKKRLLTSNGGFDAFVAKLAPTDGETLWATSFGDGGEQRAAAVAVDPLGNIALTGHFSGSIDLGGPPLTSSTGQDALVAKLQP</sequence>
<evidence type="ECO:0008006" key="4">
    <source>
        <dbReference type="Google" id="ProtNLM"/>
    </source>
</evidence>
<accession>A0A150QPF3</accession>